<dbReference type="AlphaFoldDB" id="A0A4Q5J0L8"/>
<evidence type="ECO:0000256" key="3">
    <source>
        <dbReference type="ARBA" id="ARBA00022519"/>
    </source>
</evidence>
<gene>
    <name evidence="7" type="ORF">ETU37_14560</name>
</gene>
<evidence type="ECO:0000256" key="5">
    <source>
        <dbReference type="ARBA" id="ARBA00023136"/>
    </source>
</evidence>
<comment type="caution">
    <text evidence="7">The sequence shown here is derived from an EMBL/GenBank/DDBJ whole genome shotgun (WGS) entry which is preliminary data.</text>
</comment>
<sequence length="311" mass="33567">MDVQGGLRRAVSAASGHGVTAAYLTGWRAVRLLPEPAARATFDRIADGIHARDGRSVQRLRANLARTVPADDLDATVRAGVRSYLRYWCESFRLPSWDIDDVVARTRVRGEERLRGPVSAGRGVVAALPHMGNWDWAGAWACATGMPVTTVAERLEPTRLYDEFVAFRAGLGMEILPLTGGPPPLRRLIDAVREGRLVCLLADRDLSRGGVDVDLLGEPARMPRGPAVLARATGVDLVPVTLAYRGRDLELTFHPPVPHAPGDDGIVAMMQGVADAFSAGIAADPVDWHMMQKVFVADLAPRPPRPSRDGA</sequence>
<evidence type="ECO:0000256" key="6">
    <source>
        <dbReference type="ARBA" id="ARBA00023315"/>
    </source>
</evidence>
<evidence type="ECO:0000313" key="7">
    <source>
        <dbReference type="EMBL" id="RYU10939.1"/>
    </source>
</evidence>
<dbReference type="GO" id="GO:0005886">
    <property type="term" value="C:plasma membrane"/>
    <property type="evidence" value="ECO:0007669"/>
    <property type="project" value="UniProtKB-SubCell"/>
</dbReference>
<protein>
    <submittedName>
        <fullName evidence="7">Phosphatidylinositol mannoside acyltransferase</fullName>
    </submittedName>
</protein>
<evidence type="ECO:0000313" key="8">
    <source>
        <dbReference type="Proteomes" id="UP000291189"/>
    </source>
</evidence>
<keyword evidence="4 7" id="KW-0808">Transferase</keyword>
<keyword evidence="2" id="KW-1003">Cell membrane</keyword>
<dbReference type="GO" id="GO:0009247">
    <property type="term" value="P:glycolipid biosynthetic process"/>
    <property type="evidence" value="ECO:0007669"/>
    <property type="project" value="UniProtKB-ARBA"/>
</dbReference>
<comment type="subcellular location">
    <subcellularLocation>
        <location evidence="1">Cell inner membrane</location>
    </subcellularLocation>
</comment>
<dbReference type="GO" id="GO:0016746">
    <property type="term" value="F:acyltransferase activity"/>
    <property type="evidence" value="ECO:0007669"/>
    <property type="project" value="UniProtKB-KW"/>
</dbReference>
<organism evidence="7 8">
    <name type="scientific">Nocardioides iriomotensis</name>
    <dbReference type="NCBI Taxonomy" id="715784"/>
    <lineage>
        <taxon>Bacteria</taxon>
        <taxon>Bacillati</taxon>
        <taxon>Actinomycetota</taxon>
        <taxon>Actinomycetes</taxon>
        <taxon>Propionibacteriales</taxon>
        <taxon>Nocardioidaceae</taxon>
        <taxon>Nocardioides</taxon>
    </lineage>
</organism>
<dbReference type="OrthoDB" id="9803456at2"/>
<dbReference type="PANTHER" id="PTHR30606">
    <property type="entry name" value="LIPID A BIOSYNTHESIS LAUROYL ACYLTRANSFERASE"/>
    <property type="match status" value="1"/>
</dbReference>
<accession>A0A4Q5J0L8</accession>
<name>A0A4Q5J0L8_9ACTN</name>
<reference evidence="7 8" key="1">
    <citation type="submission" date="2019-01" db="EMBL/GenBank/DDBJ databases">
        <title>Nocardioides guangzhouensis sp. nov., an actinobacterium isolated from soil.</title>
        <authorList>
            <person name="Fu Y."/>
            <person name="Cai Y."/>
            <person name="Lin Z."/>
            <person name="Chen P."/>
        </authorList>
    </citation>
    <scope>NUCLEOTIDE SEQUENCE [LARGE SCALE GENOMIC DNA]</scope>
    <source>
        <strain evidence="7 8">NBRC 105384</strain>
    </source>
</reference>
<dbReference type="NCBIfam" id="NF005919">
    <property type="entry name" value="PRK07920.1"/>
    <property type="match status" value="1"/>
</dbReference>
<dbReference type="RefSeq" id="WP_129988079.1">
    <property type="nucleotide sequence ID" value="NZ_SDPU01000027.1"/>
</dbReference>
<evidence type="ECO:0000256" key="4">
    <source>
        <dbReference type="ARBA" id="ARBA00022679"/>
    </source>
</evidence>
<dbReference type="EMBL" id="SDPU01000027">
    <property type="protein sequence ID" value="RYU10939.1"/>
    <property type="molecule type" value="Genomic_DNA"/>
</dbReference>
<dbReference type="Pfam" id="PF03279">
    <property type="entry name" value="Lip_A_acyltrans"/>
    <property type="match status" value="1"/>
</dbReference>
<evidence type="ECO:0000256" key="1">
    <source>
        <dbReference type="ARBA" id="ARBA00004533"/>
    </source>
</evidence>
<dbReference type="Proteomes" id="UP000291189">
    <property type="component" value="Unassembled WGS sequence"/>
</dbReference>
<keyword evidence="6 7" id="KW-0012">Acyltransferase</keyword>
<dbReference type="InterPro" id="IPR004960">
    <property type="entry name" value="LipA_acyltrans"/>
</dbReference>
<dbReference type="CDD" id="cd07984">
    <property type="entry name" value="LPLAT_LABLAT-like"/>
    <property type="match status" value="1"/>
</dbReference>
<keyword evidence="3" id="KW-0997">Cell inner membrane</keyword>
<keyword evidence="5" id="KW-0472">Membrane</keyword>
<dbReference type="PANTHER" id="PTHR30606:SF10">
    <property type="entry name" value="PHOSPHATIDYLINOSITOL MANNOSIDE ACYLTRANSFERASE"/>
    <property type="match status" value="1"/>
</dbReference>
<evidence type="ECO:0000256" key="2">
    <source>
        <dbReference type="ARBA" id="ARBA00022475"/>
    </source>
</evidence>
<proteinExistence type="predicted"/>
<keyword evidence="8" id="KW-1185">Reference proteome</keyword>